<dbReference type="Proteomes" id="UP000182130">
    <property type="component" value="Unassembled WGS sequence"/>
</dbReference>
<organism evidence="2 3">
    <name type="scientific">Arthrobacter cupressi</name>
    <dbReference type="NCBI Taxonomy" id="1045773"/>
    <lineage>
        <taxon>Bacteria</taxon>
        <taxon>Bacillati</taxon>
        <taxon>Actinomycetota</taxon>
        <taxon>Actinomycetes</taxon>
        <taxon>Micrococcales</taxon>
        <taxon>Micrococcaceae</taxon>
        <taxon>Arthrobacter</taxon>
    </lineage>
</organism>
<evidence type="ECO:0000313" key="3">
    <source>
        <dbReference type="Proteomes" id="UP000182130"/>
    </source>
</evidence>
<name>A0A1G8MT49_9MICC</name>
<reference evidence="3" key="1">
    <citation type="submission" date="2016-10" db="EMBL/GenBank/DDBJ databases">
        <authorList>
            <person name="Varghese N."/>
            <person name="Submissions S."/>
        </authorList>
    </citation>
    <scope>NUCLEOTIDE SEQUENCE [LARGE SCALE GENOMIC DNA]</scope>
    <source>
        <strain evidence="3">CGMCC 1.10783</strain>
    </source>
</reference>
<dbReference type="Pfam" id="PF13400">
    <property type="entry name" value="Tad"/>
    <property type="match status" value="1"/>
</dbReference>
<dbReference type="EMBL" id="FNEI01000004">
    <property type="protein sequence ID" value="SDI71046.1"/>
    <property type="molecule type" value="Genomic_DNA"/>
</dbReference>
<evidence type="ECO:0000259" key="1">
    <source>
        <dbReference type="Pfam" id="PF13400"/>
    </source>
</evidence>
<dbReference type="OrthoDB" id="5187898at2"/>
<gene>
    <name evidence="2" type="ORF">SAMN05216555_10429</name>
</gene>
<dbReference type="InterPro" id="IPR028087">
    <property type="entry name" value="Tad_N"/>
</dbReference>
<accession>A0A1G8MT49</accession>
<proteinExistence type="predicted"/>
<dbReference type="AlphaFoldDB" id="A0A1G8MT49"/>
<dbReference type="STRING" id="1045773.SAMN05216555_10429"/>
<protein>
    <submittedName>
        <fullName evidence="2">Flp pilus assembly protein TadG</fullName>
    </submittedName>
</protein>
<keyword evidence="3" id="KW-1185">Reference proteome</keyword>
<evidence type="ECO:0000313" key="2">
    <source>
        <dbReference type="EMBL" id="SDI71046.1"/>
    </source>
</evidence>
<sequence length="351" mass="35603">MRRLTVNSKPRHRADKVRANGRERGAAGVTVALLLLVLIGAGAMAVDVGQIYVERTELQNGADAGALAVAQICASSAGCTQAQADAAAASLANGNARDDASTVKSVDLSVANQVTVTTTTLNGTSGAGFLSKMFASALNAPPASVGAQATAGLTFPGGGGAFPLAFSDECFDLSNSVSTGEMQKISWKPGVTCTNPSGHTIPGGWGWLEDPDADCYAVTTTGNVVGSDPGNNKPTACEIILQGWLNDLSAGETVEVTFPVFDSASGSGNTGTFHIIGYATFSVVGWKFGQGAPYEYHNTTAALGNSNLACSAGNARCIIGQFVKYVTLEDAEGGGAGSGQNLGTVVVKLIK</sequence>
<feature type="domain" description="Putative Flp pilus-assembly TadG-like N-terminal" evidence="1">
    <location>
        <begin position="25"/>
        <end position="71"/>
    </location>
</feature>